<comment type="catalytic activity">
    <reaction evidence="3">
        <text>L-methionyl-[protein] + [thioredoxin]-disulfide + H2O = L-methionyl-(R)-S-oxide-[protein] + [thioredoxin]-dithiol</text>
        <dbReference type="Rhea" id="RHEA:24164"/>
        <dbReference type="Rhea" id="RHEA-COMP:10698"/>
        <dbReference type="Rhea" id="RHEA-COMP:10700"/>
        <dbReference type="Rhea" id="RHEA-COMP:12313"/>
        <dbReference type="Rhea" id="RHEA-COMP:12314"/>
        <dbReference type="ChEBI" id="CHEBI:15377"/>
        <dbReference type="ChEBI" id="CHEBI:16044"/>
        <dbReference type="ChEBI" id="CHEBI:29950"/>
        <dbReference type="ChEBI" id="CHEBI:45764"/>
        <dbReference type="ChEBI" id="CHEBI:50058"/>
        <dbReference type="EC" id="1.8.4.12"/>
    </reaction>
</comment>
<feature type="domain" description="MsrB" evidence="4">
    <location>
        <begin position="4"/>
        <end position="125"/>
    </location>
</feature>
<dbReference type="GO" id="GO:0030091">
    <property type="term" value="P:protein repair"/>
    <property type="evidence" value="ECO:0007669"/>
    <property type="project" value="InterPro"/>
</dbReference>
<proteinExistence type="predicted"/>
<keyword evidence="6" id="KW-1185">Reference proteome</keyword>
<evidence type="ECO:0000259" key="4">
    <source>
        <dbReference type="PROSITE" id="PS51790"/>
    </source>
</evidence>
<reference evidence="5" key="1">
    <citation type="submission" date="2020-09" db="EMBL/GenBank/DDBJ databases">
        <title>Taishania pollutisoli gen. nov., sp. nov., Isolated from Tetrabromobisphenol A-Contaminated Soil.</title>
        <authorList>
            <person name="Chen Q."/>
        </authorList>
    </citation>
    <scope>NUCLEOTIDE SEQUENCE</scope>
    <source>
        <strain evidence="5">CZZ-1</strain>
    </source>
</reference>
<keyword evidence="2 5" id="KW-0560">Oxidoreductase</keyword>
<evidence type="ECO:0000256" key="3">
    <source>
        <dbReference type="ARBA" id="ARBA00048488"/>
    </source>
</evidence>
<organism evidence="5 6">
    <name type="scientific">Taishania pollutisoli</name>
    <dbReference type="NCBI Taxonomy" id="2766479"/>
    <lineage>
        <taxon>Bacteria</taxon>
        <taxon>Pseudomonadati</taxon>
        <taxon>Bacteroidota</taxon>
        <taxon>Flavobacteriia</taxon>
        <taxon>Flavobacteriales</taxon>
        <taxon>Crocinitomicaceae</taxon>
        <taxon>Taishania</taxon>
    </lineage>
</organism>
<dbReference type="PANTHER" id="PTHR10173">
    <property type="entry name" value="METHIONINE SULFOXIDE REDUCTASE"/>
    <property type="match status" value="1"/>
</dbReference>
<evidence type="ECO:0000313" key="6">
    <source>
        <dbReference type="Proteomes" id="UP000652681"/>
    </source>
</evidence>
<dbReference type="PROSITE" id="PS51790">
    <property type="entry name" value="MSRB"/>
    <property type="match status" value="1"/>
</dbReference>
<dbReference type="RefSeq" id="WP_216714784.1">
    <property type="nucleotide sequence ID" value="NZ_JACVEL010000017.1"/>
</dbReference>
<dbReference type="EMBL" id="JACVEL010000017">
    <property type="protein sequence ID" value="MBC9813856.1"/>
    <property type="molecule type" value="Genomic_DNA"/>
</dbReference>
<sequence length="125" mass="13999">MQKKKPEHSHYTTEQVYVLLEKGTERPFSGKYNDFYEEGTYQCSGCGALLFTSEQKFQSGCGWPSFDDAIPGTIDETPDYTHGMIRTEITCKNCGGHLGHVFNDGPTATGLRYCANSVSLHFEKK</sequence>
<dbReference type="EC" id="1.8.4.12" evidence="1"/>
<dbReference type="InterPro" id="IPR011057">
    <property type="entry name" value="Mss4-like_sf"/>
</dbReference>
<accession>A0A8J6TYB6</accession>
<dbReference type="AlphaFoldDB" id="A0A8J6TYB6"/>
<comment type="caution">
    <text evidence="5">The sequence shown here is derived from an EMBL/GenBank/DDBJ whole genome shotgun (WGS) entry which is preliminary data.</text>
</comment>
<dbReference type="Gene3D" id="2.170.150.20">
    <property type="entry name" value="Peptide methionine sulfoxide reductase"/>
    <property type="match status" value="1"/>
</dbReference>
<dbReference type="NCBIfam" id="TIGR00357">
    <property type="entry name" value="peptide-methionine (R)-S-oxide reductase MsrB"/>
    <property type="match status" value="1"/>
</dbReference>
<gene>
    <name evidence="5" type="primary">msrB</name>
    <name evidence="5" type="ORF">H9Y05_15375</name>
</gene>
<dbReference type="Proteomes" id="UP000652681">
    <property type="component" value="Unassembled WGS sequence"/>
</dbReference>
<protein>
    <recommendedName>
        <fullName evidence="1">peptide-methionine (R)-S-oxide reductase</fullName>
        <ecNumber evidence="1">1.8.4.12</ecNumber>
    </recommendedName>
</protein>
<evidence type="ECO:0000313" key="5">
    <source>
        <dbReference type="EMBL" id="MBC9813856.1"/>
    </source>
</evidence>
<dbReference type="InterPro" id="IPR002579">
    <property type="entry name" value="Met_Sox_Rdtase_MsrB_dom"/>
</dbReference>
<evidence type="ECO:0000256" key="1">
    <source>
        <dbReference type="ARBA" id="ARBA00012499"/>
    </source>
</evidence>
<dbReference type="GO" id="GO:0033743">
    <property type="term" value="F:peptide-methionine (R)-S-oxide reductase activity"/>
    <property type="evidence" value="ECO:0007669"/>
    <property type="project" value="UniProtKB-EC"/>
</dbReference>
<name>A0A8J6TYB6_9FLAO</name>
<dbReference type="InterPro" id="IPR028427">
    <property type="entry name" value="Met_Sox_Rdtase_MsrB"/>
</dbReference>
<dbReference type="PANTHER" id="PTHR10173:SF52">
    <property type="entry name" value="METHIONINE-R-SULFOXIDE REDUCTASE B1"/>
    <property type="match status" value="1"/>
</dbReference>
<dbReference type="SUPFAM" id="SSF51316">
    <property type="entry name" value="Mss4-like"/>
    <property type="match status" value="1"/>
</dbReference>
<dbReference type="GO" id="GO:0005737">
    <property type="term" value="C:cytoplasm"/>
    <property type="evidence" value="ECO:0007669"/>
    <property type="project" value="TreeGrafter"/>
</dbReference>
<dbReference type="GO" id="GO:0006979">
    <property type="term" value="P:response to oxidative stress"/>
    <property type="evidence" value="ECO:0007669"/>
    <property type="project" value="InterPro"/>
</dbReference>
<evidence type="ECO:0000256" key="2">
    <source>
        <dbReference type="ARBA" id="ARBA00023002"/>
    </source>
</evidence>
<dbReference type="Pfam" id="PF01641">
    <property type="entry name" value="SelR"/>
    <property type="match status" value="1"/>
</dbReference>